<organism evidence="6 7">
    <name type="scientific">Lutibacter maritimus</name>
    <dbReference type="NCBI Taxonomy" id="593133"/>
    <lineage>
        <taxon>Bacteria</taxon>
        <taxon>Pseudomonadati</taxon>
        <taxon>Bacteroidota</taxon>
        <taxon>Flavobacteriia</taxon>
        <taxon>Flavobacteriales</taxon>
        <taxon>Flavobacteriaceae</taxon>
        <taxon>Lutibacter</taxon>
    </lineage>
</organism>
<name>A0A1I6Q777_9FLAO</name>
<dbReference type="OrthoDB" id="9788552at2"/>
<dbReference type="EMBL" id="FOZP01000003">
    <property type="protein sequence ID" value="SFS48319.1"/>
    <property type="molecule type" value="Genomic_DNA"/>
</dbReference>
<feature type="chain" id="PRO_5011619290" evidence="5">
    <location>
        <begin position="22"/>
        <end position="261"/>
    </location>
</feature>
<evidence type="ECO:0000313" key="7">
    <source>
        <dbReference type="Proteomes" id="UP000199312"/>
    </source>
</evidence>
<dbReference type="Pfam" id="PF03938">
    <property type="entry name" value="OmpH"/>
    <property type="match status" value="1"/>
</dbReference>
<dbReference type="GO" id="GO:0051082">
    <property type="term" value="F:unfolded protein binding"/>
    <property type="evidence" value="ECO:0007669"/>
    <property type="project" value="InterPro"/>
</dbReference>
<evidence type="ECO:0000256" key="2">
    <source>
        <dbReference type="ARBA" id="ARBA00022729"/>
    </source>
</evidence>
<evidence type="ECO:0000256" key="1">
    <source>
        <dbReference type="ARBA" id="ARBA00009091"/>
    </source>
</evidence>
<evidence type="ECO:0000256" key="5">
    <source>
        <dbReference type="SAM" id="SignalP"/>
    </source>
</evidence>
<accession>A0A1I6Q777</accession>
<feature type="compositionally biased region" description="Basic and acidic residues" evidence="4">
    <location>
        <begin position="204"/>
        <end position="220"/>
    </location>
</feature>
<dbReference type="STRING" id="593133.SAMN04488006_1567"/>
<dbReference type="PANTHER" id="PTHR35089:SF1">
    <property type="entry name" value="CHAPERONE PROTEIN SKP"/>
    <property type="match status" value="1"/>
</dbReference>
<proteinExistence type="inferred from homology"/>
<dbReference type="SUPFAM" id="SSF111384">
    <property type="entry name" value="OmpH-like"/>
    <property type="match status" value="1"/>
</dbReference>
<keyword evidence="7" id="KW-1185">Reference proteome</keyword>
<dbReference type="Proteomes" id="UP000199312">
    <property type="component" value="Unassembled WGS sequence"/>
</dbReference>
<feature type="region of interest" description="Disordered" evidence="4">
    <location>
        <begin position="187"/>
        <end position="220"/>
    </location>
</feature>
<keyword evidence="2 5" id="KW-0732">Signal</keyword>
<dbReference type="PANTHER" id="PTHR35089">
    <property type="entry name" value="CHAPERONE PROTEIN SKP"/>
    <property type="match status" value="1"/>
</dbReference>
<evidence type="ECO:0000256" key="3">
    <source>
        <dbReference type="SAM" id="Coils"/>
    </source>
</evidence>
<dbReference type="GO" id="GO:0050821">
    <property type="term" value="P:protein stabilization"/>
    <property type="evidence" value="ECO:0007669"/>
    <property type="project" value="TreeGrafter"/>
</dbReference>
<dbReference type="InterPro" id="IPR024930">
    <property type="entry name" value="Skp_dom_sf"/>
</dbReference>
<protein>
    <submittedName>
        <fullName evidence="6">Periplasmic chaperone for outer membrane proteins Skp</fullName>
    </submittedName>
</protein>
<evidence type="ECO:0000256" key="4">
    <source>
        <dbReference type="SAM" id="MobiDB-lite"/>
    </source>
</evidence>
<evidence type="ECO:0000313" key="6">
    <source>
        <dbReference type="EMBL" id="SFS48319.1"/>
    </source>
</evidence>
<comment type="similarity">
    <text evidence="1">Belongs to the Skp family.</text>
</comment>
<keyword evidence="3" id="KW-0175">Coiled coil</keyword>
<dbReference type="SMART" id="SM00935">
    <property type="entry name" value="OmpH"/>
    <property type="match status" value="1"/>
</dbReference>
<dbReference type="InterPro" id="IPR005632">
    <property type="entry name" value="Chaperone_Skp"/>
</dbReference>
<feature type="signal peptide" evidence="5">
    <location>
        <begin position="1"/>
        <end position="21"/>
    </location>
</feature>
<feature type="compositionally biased region" description="Polar residues" evidence="4">
    <location>
        <begin position="187"/>
        <end position="197"/>
    </location>
</feature>
<feature type="coiled-coil region" evidence="3">
    <location>
        <begin position="51"/>
        <end position="104"/>
    </location>
</feature>
<dbReference type="Gene3D" id="3.30.910.20">
    <property type="entry name" value="Skp domain"/>
    <property type="match status" value="1"/>
</dbReference>
<dbReference type="RefSeq" id="WP_090224539.1">
    <property type="nucleotide sequence ID" value="NZ_FOZP01000003.1"/>
</dbReference>
<sequence>MTKNVLLLAFLILSLNSIAQKAQRIGYIDMEYILQNIPDYNEAQNKINAKAITWQNNIALQQKEIEDLKTELNNEKALLTKELIVEKEEDIQIKETELKKLQETYFGSNGDLFFLRQQLVQPIQDLVYNAVQDIASKRNYDFIFDKSSDLIMLFSNKQYDVSELVISSITRTEKLNEVKAKREALTNKESATVTNDDGATENALSEREQKRAELQQKLEEKKAEQLKKREALKKAIEDKRLQRIKEIEEAKKAKEAKKENN</sequence>
<dbReference type="AlphaFoldDB" id="A0A1I6Q777"/>
<gene>
    <name evidence="6" type="ORF">SAMN04488006_1567</name>
</gene>
<reference evidence="7" key="1">
    <citation type="submission" date="2016-10" db="EMBL/GenBank/DDBJ databases">
        <authorList>
            <person name="Varghese N."/>
            <person name="Submissions S."/>
        </authorList>
    </citation>
    <scope>NUCLEOTIDE SEQUENCE [LARGE SCALE GENOMIC DNA]</scope>
    <source>
        <strain evidence="7">DSM 24450</strain>
    </source>
</reference>
<dbReference type="GO" id="GO:0005829">
    <property type="term" value="C:cytosol"/>
    <property type="evidence" value="ECO:0007669"/>
    <property type="project" value="TreeGrafter"/>
</dbReference>